<evidence type="ECO:0000259" key="1">
    <source>
        <dbReference type="Pfam" id="PF12680"/>
    </source>
</evidence>
<dbReference type="InterPro" id="IPR037401">
    <property type="entry name" value="SnoaL-like"/>
</dbReference>
<gene>
    <name evidence="2" type="ORF">LAX5112_02429</name>
</gene>
<reference evidence="3" key="1">
    <citation type="submission" date="2015-07" db="EMBL/GenBank/DDBJ databases">
        <authorList>
            <person name="Rodrigo-Torres Lidia"/>
            <person name="Arahal R.David."/>
        </authorList>
    </citation>
    <scope>NUCLEOTIDE SEQUENCE [LARGE SCALE GENOMIC DNA]</scope>
    <source>
        <strain evidence="3">CECT 5112</strain>
    </source>
</reference>
<proteinExistence type="predicted"/>
<dbReference type="Gene3D" id="3.10.450.50">
    <property type="match status" value="2"/>
</dbReference>
<feature type="domain" description="SnoaL-like" evidence="1">
    <location>
        <begin position="149"/>
        <end position="238"/>
    </location>
</feature>
<sequence>MSPKELVLALLTAAFVDHDPEAAKPLLAPDYIQHNPAIPSGADGLLGAIPIVKDAGLTVTTHRVISEGDYVVFHNTYENADAFGAQSLIAFDVFRVEDGVVAEHWDNLQAPPEATVSGRSMTDGPVEVTDHDRTQENKELVVGFVRDVLGGAAPQNVTQYMDPAVYIQHNPLIGDGLNGLMKAMEEFAAQGQVITKFEPQIVVAEGNFVFVASDAVMGGEPWAFFDLWRVEAGKIVEHWDVVSPTPAEMAHDNGKF</sequence>
<dbReference type="SUPFAM" id="SSF54427">
    <property type="entry name" value="NTF2-like"/>
    <property type="match status" value="2"/>
</dbReference>
<dbReference type="EMBL" id="CXWD01000008">
    <property type="protein sequence ID" value="CTQ70247.1"/>
    <property type="molecule type" value="Genomic_DNA"/>
</dbReference>
<name>A0A0M7A6K3_9HYPH</name>
<dbReference type="RefSeq" id="WP_055672132.1">
    <property type="nucleotide sequence ID" value="NZ_CXWD01000008.1"/>
</dbReference>
<dbReference type="OrthoDB" id="9812089at2"/>
<evidence type="ECO:0000313" key="2">
    <source>
        <dbReference type="EMBL" id="CTQ70247.1"/>
    </source>
</evidence>
<organism evidence="2 3">
    <name type="scientific">Roseibium alexandrii</name>
    <dbReference type="NCBI Taxonomy" id="388408"/>
    <lineage>
        <taxon>Bacteria</taxon>
        <taxon>Pseudomonadati</taxon>
        <taxon>Pseudomonadota</taxon>
        <taxon>Alphaproteobacteria</taxon>
        <taxon>Hyphomicrobiales</taxon>
        <taxon>Stappiaceae</taxon>
        <taxon>Roseibium</taxon>
    </lineage>
</organism>
<dbReference type="InterPro" id="IPR032710">
    <property type="entry name" value="NTF2-like_dom_sf"/>
</dbReference>
<dbReference type="Pfam" id="PF12680">
    <property type="entry name" value="SnoaL_2"/>
    <property type="match status" value="2"/>
</dbReference>
<feature type="domain" description="SnoaL-like" evidence="1">
    <location>
        <begin position="13"/>
        <end position="104"/>
    </location>
</feature>
<dbReference type="Proteomes" id="UP000053235">
    <property type="component" value="Unassembled WGS sequence"/>
</dbReference>
<accession>A0A0M7A6K3</accession>
<keyword evidence="3" id="KW-1185">Reference proteome</keyword>
<protein>
    <submittedName>
        <fullName evidence="2">Putative ester cyclase</fullName>
    </submittedName>
</protein>
<dbReference type="STRING" id="388408.LAX5112_02429"/>
<evidence type="ECO:0000313" key="3">
    <source>
        <dbReference type="Proteomes" id="UP000053235"/>
    </source>
</evidence>
<dbReference type="AlphaFoldDB" id="A0A0M7A6K3"/>